<reference evidence="1 2" key="1">
    <citation type="journal article" date="2014" name="Gut Pathog.">
        <title>Gene clusters of Hafnia alvei strain FB1 important in survival and pathogenesis: a draft genome perspective.</title>
        <authorList>
            <person name="Tan J.Y."/>
            <person name="Yin W.F."/>
            <person name="Chan K.G."/>
        </authorList>
    </citation>
    <scope>NUCLEOTIDE SEQUENCE [LARGE SCALE GENOMIC DNA]</scope>
    <source>
        <strain evidence="1 2">FB1</strain>
    </source>
</reference>
<evidence type="ECO:0008006" key="3">
    <source>
        <dbReference type="Google" id="ProtNLM"/>
    </source>
</evidence>
<gene>
    <name evidence="1" type="ORF">AT03_08890</name>
</gene>
<dbReference type="Proteomes" id="UP000029986">
    <property type="component" value="Chromosome"/>
</dbReference>
<sequence length="74" mass="8156">MSNVDFSTESTIETLANEVACLKATLTFMLKAMGQADAGKVIINMEKFAAQLEDASQSESFKHAICQIKHAYRQ</sequence>
<dbReference type="HOGENOM" id="CLU_200496_0_0_6"/>
<dbReference type="PATRIC" id="fig|1453496.5.peg.1777"/>
<dbReference type="RefSeq" id="WP_004094789.1">
    <property type="nucleotide sequence ID" value="NZ_CP009706.1"/>
</dbReference>
<dbReference type="OrthoDB" id="6475550at2"/>
<accession>A0A097R179</accession>
<dbReference type="Pfam" id="PF10769">
    <property type="entry name" value="DUF2594"/>
    <property type="match status" value="1"/>
</dbReference>
<keyword evidence="2" id="KW-1185">Reference proteome</keyword>
<dbReference type="InterPro" id="IPR019705">
    <property type="entry name" value="DUF2594"/>
</dbReference>
<proteinExistence type="predicted"/>
<dbReference type="AlphaFoldDB" id="A0A097R179"/>
<protein>
    <recommendedName>
        <fullName evidence="3">DUF2594 family protein</fullName>
    </recommendedName>
</protein>
<name>A0A097R179_HAFAL</name>
<dbReference type="NCBIfam" id="NF007904">
    <property type="entry name" value="PRK10613.1"/>
    <property type="match status" value="1"/>
</dbReference>
<evidence type="ECO:0000313" key="2">
    <source>
        <dbReference type="Proteomes" id="UP000029986"/>
    </source>
</evidence>
<organism evidence="1 2">
    <name type="scientific">Hafnia alvei FB1</name>
    <dbReference type="NCBI Taxonomy" id="1453496"/>
    <lineage>
        <taxon>Bacteria</taxon>
        <taxon>Pseudomonadati</taxon>
        <taxon>Pseudomonadota</taxon>
        <taxon>Gammaproteobacteria</taxon>
        <taxon>Enterobacterales</taxon>
        <taxon>Hafniaceae</taxon>
        <taxon>Hafnia</taxon>
    </lineage>
</organism>
<dbReference type="eggNOG" id="ENOG50330IE">
    <property type="taxonomic scope" value="Bacteria"/>
</dbReference>
<dbReference type="KEGG" id="hav:AT03_08890"/>
<dbReference type="EMBL" id="CP009706">
    <property type="protein sequence ID" value="AIU72494.1"/>
    <property type="molecule type" value="Genomic_DNA"/>
</dbReference>
<dbReference type="GeneID" id="69638289"/>
<evidence type="ECO:0000313" key="1">
    <source>
        <dbReference type="EMBL" id="AIU72494.1"/>
    </source>
</evidence>